<comment type="domain">
    <text evidence="5">The RxLR-dEER motif acts to carry the protein into the host cell cytoplasm through binding to cell surface phosphatidylinositol-3-phosphate.</text>
</comment>
<protein>
    <recommendedName>
        <fullName evidence="5">RxLR effector protein</fullName>
    </recommendedName>
</protein>
<dbReference type="AlphaFoldDB" id="W2GPX6"/>
<evidence type="ECO:0000256" key="2">
    <source>
        <dbReference type="ARBA" id="ARBA00010400"/>
    </source>
</evidence>
<proteinExistence type="inferred from homology"/>
<feature type="signal peptide" evidence="5">
    <location>
        <begin position="1"/>
        <end position="24"/>
    </location>
</feature>
<sequence length="259" mass="29541">MHLHRVLLMTVVSVLASSSPLVATKETSVSLLDYTAVKGHDAINRGRALWAAKASDEIDNVAGEEHLPDVEERANSISTSIRETAETFALSVKTTVWLEQYNSVDYVQDKLGMHENIKWKKVHRDVSTYTVWNELHLNQDVKLKPQSKTWDDISNDDILAELVKIKQKETFEDYREYAIAFSSYKSNLFGSGYYRPTFFRQERYTVGKDGENSDLGGNKNGFSVRTGILGLMNAKKEKLQKDRFFQFYLKELEKVPSSG</sequence>
<comment type="function">
    <text evidence="5">Effector that suppresses plant defense responses during pathogen infection.</text>
</comment>
<dbReference type="EMBL" id="KI686622">
    <property type="protein sequence ID" value="ETK85033.1"/>
    <property type="molecule type" value="Genomic_DNA"/>
</dbReference>
<reference evidence="6" key="1">
    <citation type="submission" date="2013-11" db="EMBL/GenBank/DDBJ databases">
        <title>The Genome Sequence of Phytophthora parasitica CJ02B3.</title>
        <authorList>
            <consortium name="The Broad Institute Genomics Platform"/>
            <person name="Russ C."/>
            <person name="Tyler B."/>
            <person name="Panabieres F."/>
            <person name="Shan W."/>
            <person name="Tripathy S."/>
            <person name="Grunwald N."/>
            <person name="Machado M."/>
            <person name="Johnson C.S."/>
            <person name="Arredondo F."/>
            <person name="Hong C."/>
            <person name="Coffey M."/>
            <person name="Young S.K."/>
            <person name="Zeng Q."/>
            <person name="Gargeya S."/>
            <person name="Fitzgerald M."/>
            <person name="Abouelleil A."/>
            <person name="Alvarado L."/>
            <person name="Chapman S.B."/>
            <person name="Gainer-Dewar J."/>
            <person name="Goldberg J."/>
            <person name="Griggs A."/>
            <person name="Gujja S."/>
            <person name="Hansen M."/>
            <person name="Howarth C."/>
            <person name="Imamovic A."/>
            <person name="Ireland A."/>
            <person name="Larimer J."/>
            <person name="McCowan C."/>
            <person name="Murphy C."/>
            <person name="Pearson M."/>
            <person name="Poon T.W."/>
            <person name="Priest M."/>
            <person name="Roberts A."/>
            <person name="Saif S."/>
            <person name="Shea T."/>
            <person name="Sykes S."/>
            <person name="Wortman J."/>
            <person name="Nusbaum C."/>
            <person name="Birren B."/>
        </authorList>
    </citation>
    <scope>NUCLEOTIDE SEQUENCE [LARGE SCALE GENOMIC DNA]</scope>
    <source>
        <strain evidence="6">CJ02B3</strain>
    </source>
</reference>
<comment type="similarity">
    <text evidence="2 5">Belongs to the RxLR effector family.</text>
</comment>
<evidence type="ECO:0000256" key="3">
    <source>
        <dbReference type="ARBA" id="ARBA00022525"/>
    </source>
</evidence>
<accession>W2GPX6</accession>
<dbReference type="VEuPathDB" id="FungiDB:PPTG_01733"/>
<dbReference type="Proteomes" id="UP000053236">
    <property type="component" value="Unassembled WGS sequence"/>
</dbReference>
<comment type="subcellular location">
    <subcellularLocation>
        <location evidence="1 5">Secreted</location>
    </subcellularLocation>
</comment>
<gene>
    <name evidence="6" type="ORF">L915_10056</name>
</gene>
<dbReference type="InterPro" id="IPR031825">
    <property type="entry name" value="RXLR"/>
</dbReference>
<evidence type="ECO:0000256" key="5">
    <source>
        <dbReference type="RuleBase" id="RU367124"/>
    </source>
</evidence>
<feature type="chain" id="PRO_5044959464" description="RxLR effector protein" evidence="5">
    <location>
        <begin position="25"/>
        <end position="259"/>
    </location>
</feature>
<name>W2GPX6_PHYNI</name>
<evidence type="ECO:0000256" key="1">
    <source>
        <dbReference type="ARBA" id="ARBA00004613"/>
    </source>
</evidence>
<organism evidence="6">
    <name type="scientific">Phytophthora nicotianae</name>
    <name type="common">Potato buckeye rot agent</name>
    <name type="synonym">Phytophthora parasitica</name>
    <dbReference type="NCBI Taxonomy" id="4792"/>
    <lineage>
        <taxon>Eukaryota</taxon>
        <taxon>Sar</taxon>
        <taxon>Stramenopiles</taxon>
        <taxon>Oomycota</taxon>
        <taxon>Peronosporomycetes</taxon>
        <taxon>Peronosporales</taxon>
        <taxon>Peronosporaceae</taxon>
        <taxon>Phytophthora</taxon>
    </lineage>
</organism>
<evidence type="ECO:0000313" key="6">
    <source>
        <dbReference type="EMBL" id="ETK85033.1"/>
    </source>
</evidence>
<keyword evidence="3 5" id="KW-0964">Secreted</keyword>
<evidence type="ECO:0000256" key="4">
    <source>
        <dbReference type="ARBA" id="ARBA00022729"/>
    </source>
</evidence>
<keyword evidence="4 5" id="KW-0732">Signal</keyword>
<dbReference type="Pfam" id="PF16810">
    <property type="entry name" value="RXLR"/>
    <property type="match status" value="1"/>
</dbReference>